<proteinExistence type="predicted"/>
<reference evidence="1" key="1">
    <citation type="journal article" date="2015" name="Nature">
        <title>Complex archaea that bridge the gap between prokaryotes and eukaryotes.</title>
        <authorList>
            <person name="Spang A."/>
            <person name="Saw J.H."/>
            <person name="Jorgensen S.L."/>
            <person name="Zaremba-Niedzwiedzka K."/>
            <person name="Martijn J."/>
            <person name="Lind A.E."/>
            <person name="van Eijk R."/>
            <person name="Schleper C."/>
            <person name="Guy L."/>
            <person name="Ettema T.J."/>
        </authorList>
    </citation>
    <scope>NUCLEOTIDE SEQUENCE</scope>
</reference>
<dbReference type="AlphaFoldDB" id="A0A0F9UWJ6"/>
<sequence length="351" mass="39014">MTKGKKTSFARQIAIDGTPITKPGYARHLDDNQYIWYLENAQQIHEEGYITAWMGGTVTNPEEKLLERLAKDRNFLVFLESVIRNGEHPHNLSKFASYLADCLINNGQAVEIIVPELDQGSLLDSGRTQKTRKGKSKALVRSKVARSTLPTLGTFLDKGVVICHGNIEEVSALSGGTLYVDGDVNSLTQCDYGVVYVNGDVHHLGESEKVILIVTGKIHEYVTSRYSAGGLQQEVTPSPFIFTSHPLVGQRVGQKVGRHVTITNKANEFDGSYVVEKARLIGWTPQETTQKALELCREKIEVDLTRMRKIAAEITTAQGIAEFYRKFILGYIEGRVEGYYSHATSSPSYDD</sequence>
<organism evidence="1">
    <name type="scientific">marine sediment metagenome</name>
    <dbReference type="NCBI Taxonomy" id="412755"/>
    <lineage>
        <taxon>unclassified sequences</taxon>
        <taxon>metagenomes</taxon>
        <taxon>ecological metagenomes</taxon>
    </lineage>
</organism>
<evidence type="ECO:0000313" key="1">
    <source>
        <dbReference type="EMBL" id="KKN91832.1"/>
    </source>
</evidence>
<protein>
    <submittedName>
        <fullName evidence="1">Uncharacterized protein</fullName>
    </submittedName>
</protein>
<dbReference type="EMBL" id="LAZR01000100">
    <property type="protein sequence ID" value="KKN91832.1"/>
    <property type="molecule type" value="Genomic_DNA"/>
</dbReference>
<name>A0A0F9UWJ6_9ZZZZ</name>
<accession>A0A0F9UWJ6</accession>
<gene>
    <name evidence="1" type="ORF">LCGC14_0215080</name>
</gene>
<comment type="caution">
    <text evidence="1">The sequence shown here is derived from an EMBL/GenBank/DDBJ whole genome shotgun (WGS) entry which is preliminary data.</text>
</comment>